<gene>
    <name evidence="8" type="ORF">SNAT2548_LOCUS20554</name>
</gene>
<organism evidence="8 9">
    <name type="scientific">Symbiodinium natans</name>
    <dbReference type="NCBI Taxonomy" id="878477"/>
    <lineage>
        <taxon>Eukaryota</taxon>
        <taxon>Sar</taxon>
        <taxon>Alveolata</taxon>
        <taxon>Dinophyceae</taxon>
        <taxon>Suessiales</taxon>
        <taxon>Symbiodiniaceae</taxon>
        <taxon>Symbiodinium</taxon>
    </lineage>
</organism>
<accession>A0A812QDI5</accession>
<feature type="domain" description="Polycystin cation channel PKD1/PKD2" evidence="7">
    <location>
        <begin position="474"/>
        <end position="597"/>
    </location>
</feature>
<dbReference type="EMBL" id="CAJNDS010002213">
    <property type="protein sequence ID" value="CAE7376256.1"/>
    <property type="molecule type" value="Genomic_DNA"/>
</dbReference>
<evidence type="ECO:0000256" key="1">
    <source>
        <dbReference type="ARBA" id="ARBA00004141"/>
    </source>
</evidence>
<keyword evidence="2 6" id="KW-0812">Transmembrane</keyword>
<keyword evidence="9" id="KW-1185">Reference proteome</keyword>
<evidence type="ECO:0000259" key="7">
    <source>
        <dbReference type="Pfam" id="PF08016"/>
    </source>
</evidence>
<comment type="subcellular location">
    <subcellularLocation>
        <location evidence="1">Membrane</location>
        <topology evidence="1">Multi-pass membrane protein</topology>
    </subcellularLocation>
</comment>
<evidence type="ECO:0000256" key="4">
    <source>
        <dbReference type="ARBA" id="ARBA00023136"/>
    </source>
</evidence>
<keyword evidence="4 6" id="KW-0472">Membrane</keyword>
<dbReference type="Proteomes" id="UP000604046">
    <property type="component" value="Unassembled WGS sequence"/>
</dbReference>
<evidence type="ECO:0000313" key="8">
    <source>
        <dbReference type="EMBL" id="CAE7376256.1"/>
    </source>
</evidence>
<feature type="transmembrane region" description="Helical" evidence="6">
    <location>
        <begin position="465"/>
        <end position="486"/>
    </location>
</feature>
<dbReference type="Pfam" id="PF08016">
    <property type="entry name" value="PKD_channel"/>
    <property type="match status" value="1"/>
</dbReference>
<feature type="transmembrane region" description="Helical" evidence="6">
    <location>
        <begin position="507"/>
        <end position="525"/>
    </location>
</feature>
<name>A0A812QDI5_9DINO</name>
<keyword evidence="3 6" id="KW-1133">Transmembrane helix</keyword>
<feature type="transmembrane region" description="Helical" evidence="6">
    <location>
        <begin position="341"/>
        <end position="365"/>
    </location>
</feature>
<evidence type="ECO:0000256" key="2">
    <source>
        <dbReference type="ARBA" id="ARBA00022692"/>
    </source>
</evidence>
<feature type="transmembrane region" description="Helical" evidence="6">
    <location>
        <begin position="413"/>
        <end position="432"/>
    </location>
</feature>
<comment type="caution">
    <text evidence="8">The sequence shown here is derived from an EMBL/GenBank/DDBJ whole genome shotgun (WGS) entry which is preliminary data.</text>
</comment>
<dbReference type="AlphaFoldDB" id="A0A812QDI5"/>
<feature type="region of interest" description="Disordered" evidence="5">
    <location>
        <begin position="632"/>
        <end position="672"/>
    </location>
</feature>
<evidence type="ECO:0000256" key="5">
    <source>
        <dbReference type="SAM" id="MobiDB-lite"/>
    </source>
</evidence>
<proteinExistence type="predicted"/>
<dbReference type="InterPro" id="IPR013122">
    <property type="entry name" value="PKD1_2_channel"/>
</dbReference>
<protein>
    <recommendedName>
        <fullName evidence="7">Polycystin cation channel PKD1/PKD2 domain-containing protein</fullName>
    </recommendedName>
</protein>
<dbReference type="GO" id="GO:0016020">
    <property type="term" value="C:membrane"/>
    <property type="evidence" value="ECO:0007669"/>
    <property type="project" value="UniProtKB-SubCell"/>
</dbReference>
<evidence type="ECO:0000313" key="9">
    <source>
        <dbReference type="Proteomes" id="UP000604046"/>
    </source>
</evidence>
<feature type="compositionally biased region" description="Low complexity" evidence="5">
    <location>
        <begin position="632"/>
        <end position="648"/>
    </location>
</feature>
<reference evidence="8" key="1">
    <citation type="submission" date="2021-02" db="EMBL/GenBank/DDBJ databases">
        <authorList>
            <person name="Dougan E. K."/>
            <person name="Rhodes N."/>
            <person name="Thang M."/>
            <person name="Chan C."/>
        </authorList>
    </citation>
    <scope>NUCLEOTIDE SEQUENCE</scope>
</reference>
<evidence type="ECO:0000256" key="3">
    <source>
        <dbReference type="ARBA" id="ARBA00022989"/>
    </source>
</evidence>
<feature type="transmembrane region" description="Helical" evidence="6">
    <location>
        <begin position="568"/>
        <end position="592"/>
    </location>
</feature>
<sequence>MAHILQRCVRFICSFRRSWHIVALTFTATVYGSALVNVDGSRSLTSAAWQQILDNMYPDENSNAMRLSEREVVPNWDVTMQADDVTKALNAFQTFCWFKHGMDDHLPFFWSCDIQHVAADFSEEPLDPNMNCTAAFVTAHILKGDDPRCVPWGDESIPSLSLAVDPNFDEYEIHSSSPMFDPLETSLTNMEQRLAAIEAHLNIPVKARNGLEKCGAISKGCAHKRNATATLPDDFPCSCFGDSGKPFSTCRNHHWGLLQLCQPQRLAVKFVILHHMPAASRQLRHKFKLHRLVQWFLVDMTFQRIQGWNGEESGLYRAYMQLREERIMGSPWTRRTVQDGLLVLCCFASMLWFIGQALGACLFFLPRNCCALWALRSDENGPRRVAIHVFKEHLIHCLVGRPVRLNSVNHFEAFMEIIVSICMVVGVLRSIFTGGDPCTIVDCRSQAVLEGLVDQSYILFLDDDAWHGTAWLLLYITIVFASLSLIDKLRWLPSVILLCAVRIGHFLVAYGLLLCGAGFAMYMGYGPRYMQFSSLCRSCSELFFLTCGMPMGVFDGIHPFQDADSTEVAVLLALYCLFMTIIGLNFFTTIILDAYSQARDARAADTQLELMGDELCCSLMSVIGLEPETCLASPRPSSTPATPDTSEALSQSEDELQESLVPPVQHGPYSEM</sequence>
<dbReference type="OrthoDB" id="410622at2759"/>
<evidence type="ECO:0000256" key="6">
    <source>
        <dbReference type="SAM" id="Phobius"/>
    </source>
</evidence>